<dbReference type="Pfam" id="PF06764">
    <property type="entry name" value="DUF1223"/>
    <property type="match status" value="1"/>
</dbReference>
<proteinExistence type="predicted"/>
<gene>
    <name evidence="2" type="ORF">IOD40_09480</name>
</gene>
<dbReference type="PANTHER" id="PTHR36057">
    <property type="match status" value="1"/>
</dbReference>
<dbReference type="SUPFAM" id="SSF52833">
    <property type="entry name" value="Thioredoxin-like"/>
    <property type="match status" value="1"/>
</dbReference>
<reference evidence="2 3" key="1">
    <citation type="submission" date="2020-10" db="EMBL/GenBank/DDBJ databases">
        <title>Aquamicrobium zhengzhouensis sp. nov., a exopolysaccharide producing bacterium isolated from farmland soil.</title>
        <authorList>
            <person name="Wang X."/>
        </authorList>
    </citation>
    <scope>NUCLEOTIDE SEQUENCE [LARGE SCALE GENOMIC DNA]</scope>
    <source>
        <strain evidence="3">cd-1</strain>
    </source>
</reference>
<dbReference type="PANTHER" id="PTHR36057:SF1">
    <property type="entry name" value="LIPOPROTEIN LIPID ATTACHMENT SITE-LIKE PROTEIN, PUTATIVE (DUF1223)-RELATED"/>
    <property type="match status" value="1"/>
</dbReference>
<feature type="signal peptide" evidence="1">
    <location>
        <begin position="1"/>
        <end position="20"/>
    </location>
</feature>
<protein>
    <submittedName>
        <fullName evidence="2">DUF1223 domain-containing protein</fullName>
    </submittedName>
</protein>
<evidence type="ECO:0000313" key="3">
    <source>
        <dbReference type="Proteomes" id="UP000601789"/>
    </source>
</evidence>
<feature type="chain" id="PRO_5045087810" evidence="1">
    <location>
        <begin position="21"/>
        <end position="250"/>
    </location>
</feature>
<accession>A0ABS0SE22</accession>
<evidence type="ECO:0000313" key="2">
    <source>
        <dbReference type="EMBL" id="MBI1620890.1"/>
    </source>
</evidence>
<keyword evidence="3" id="KW-1185">Reference proteome</keyword>
<name>A0ABS0SE22_9HYPH</name>
<dbReference type="Proteomes" id="UP000601789">
    <property type="component" value="Unassembled WGS sequence"/>
</dbReference>
<dbReference type="InterPro" id="IPR010634">
    <property type="entry name" value="DUF1223"/>
</dbReference>
<dbReference type="RefSeq" id="WP_198476304.1">
    <property type="nucleotide sequence ID" value="NZ_JADGMQ010000005.1"/>
</dbReference>
<organism evidence="2 3">
    <name type="scientific">Aquamicrobium zhengzhouense</name>
    <dbReference type="NCBI Taxonomy" id="2781738"/>
    <lineage>
        <taxon>Bacteria</taxon>
        <taxon>Pseudomonadati</taxon>
        <taxon>Pseudomonadota</taxon>
        <taxon>Alphaproteobacteria</taxon>
        <taxon>Hyphomicrobiales</taxon>
        <taxon>Phyllobacteriaceae</taxon>
        <taxon>Aquamicrobium</taxon>
    </lineage>
</organism>
<keyword evidence="1" id="KW-0732">Signal</keyword>
<dbReference type="EMBL" id="JADGMQ010000005">
    <property type="protein sequence ID" value="MBI1620890.1"/>
    <property type="molecule type" value="Genomic_DNA"/>
</dbReference>
<evidence type="ECO:0000256" key="1">
    <source>
        <dbReference type="SAM" id="SignalP"/>
    </source>
</evidence>
<dbReference type="InterPro" id="IPR036249">
    <property type="entry name" value="Thioredoxin-like_sf"/>
</dbReference>
<comment type="caution">
    <text evidence="2">The sequence shown here is derived from an EMBL/GenBank/DDBJ whole genome shotgun (WGS) entry which is preliminary data.</text>
</comment>
<sequence length="250" mass="27173">MKLLTVLTVAFGFAISPAQAAEPGKRPKGVVELFTSQGCNSCPPADEYLSQLALEGDVVALSYHVDYWDYLGWRDTLATSDNTQRQHQYSRAFGTRSVYTPQAIINGRQEVNGAKRTLVDNAINEMADTIDGMIVDVDVSYSGDTLVVETSGVEGWSGDAHVVLVYFDRATDVKIERGKNSGRRFTYLNSVNAFHTAGKWHGKATRLELPMSEISRKAPGGCAVLIQSMKQGGLPGAVLGAAIVPREESW</sequence>